<evidence type="ECO:0000256" key="2">
    <source>
        <dbReference type="ARBA" id="ARBA00023125"/>
    </source>
</evidence>
<dbReference type="EMBL" id="JBHTGR010000010">
    <property type="protein sequence ID" value="MFC7746733.1"/>
    <property type="molecule type" value="Genomic_DNA"/>
</dbReference>
<evidence type="ECO:0000313" key="5">
    <source>
        <dbReference type="EMBL" id="MFC7746733.1"/>
    </source>
</evidence>
<dbReference type="InterPro" id="IPR036388">
    <property type="entry name" value="WH-like_DNA-bd_sf"/>
</dbReference>
<reference evidence="6" key="1">
    <citation type="journal article" date="2019" name="Int. J. Syst. Evol. Microbiol.">
        <title>The Global Catalogue of Microorganisms (GCM) 10K type strain sequencing project: providing services to taxonomists for standard genome sequencing and annotation.</title>
        <authorList>
            <consortium name="The Broad Institute Genomics Platform"/>
            <consortium name="The Broad Institute Genome Sequencing Center for Infectious Disease"/>
            <person name="Wu L."/>
            <person name="Ma J."/>
        </authorList>
    </citation>
    <scope>NUCLEOTIDE SEQUENCE [LARGE SCALE GENOMIC DNA]</scope>
    <source>
        <strain evidence="6">JCM 30234</strain>
    </source>
</reference>
<dbReference type="PANTHER" id="PTHR42756:SF1">
    <property type="entry name" value="TRANSCRIPTIONAL REPRESSOR OF EMRAB OPERON"/>
    <property type="match status" value="1"/>
</dbReference>
<keyword evidence="2" id="KW-0238">DNA-binding</keyword>
<dbReference type="SMART" id="SM00347">
    <property type="entry name" value="HTH_MARR"/>
    <property type="match status" value="1"/>
</dbReference>
<dbReference type="Pfam" id="PF01047">
    <property type="entry name" value="MarR"/>
    <property type="match status" value="1"/>
</dbReference>
<dbReference type="InterPro" id="IPR036390">
    <property type="entry name" value="WH_DNA-bd_sf"/>
</dbReference>
<dbReference type="PANTHER" id="PTHR42756">
    <property type="entry name" value="TRANSCRIPTIONAL REGULATOR, MARR"/>
    <property type="match status" value="1"/>
</dbReference>
<gene>
    <name evidence="5" type="ORF">ACFQU8_05710</name>
</gene>
<organism evidence="5 6">
    <name type="scientific">Lentibacillus kimchii</name>
    <dbReference type="NCBI Taxonomy" id="1542911"/>
    <lineage>
        <taxon>Bacteria</taxon>
        <taxon>Bacillati</taxon>
        <taxon>Bacillota</taxon>
        <taxon>Bacilli</taxon>
        <taxon>Bacillales</taxon>
        <taxon>Bacillaceae</taxon>
        <taxon>Lentibacillus</taxon>
    </lineage>
</organism>
<keyword evidence="6" id="KW-1185">Reference proteome</keyword>
<protein>
    <submittedName>
        <fullName evidence="5">MarR family winged helix-turn-helix transcriptional regulator</fullName>
    </submittedName>
</protein>
<sequence length="149" mass="16887">MESASGNDEKDLSLKCFVVLSRASHAVMEQDRQNIKQYGLYPAEFGVLELLHHKGEQAIQQIGKKILLTSGSITYVIDKLEKKGFLERKPSPEDRRVTYASITEQGEMLMNNIFPKQEEAVNDMFSALTYDEKHELKALLKKLGLSQQA</sequence>
<accession>A0ABW2UUS5</accession>
<dbReference type="SUPFAM" id="SSF46785">
    <property type="entry name" value="Winged helix' DNA-binding domain"/>
    <property type="match status" value="1"/>
</dbReference>
<proteinExistence type="predicted"/>
<feature type="domain" description="HTH marR-type" evidence="4">
    <location>
        <begin position="13"/>
        <end position="145"/>
    </location>
</feature>
<dbReference type="Gene3D" id="1.10.10.10">
    <property type="entry name" value="Winged helix-like DNA-binding domain superfamily/Winged helix DNA-binding domain"/>
    <property type="match status" value="1"/>
</dbReference>
<keyword evidence="3" id="KW-0804">Transcription</keyword>
<evidence type="ECO:0000256" key="3">
    <source>
        <dbReference type="ARBA" id="ARBA00023163"/>
    </source>
</evidence>
<dbReference type="PROSITE" id="PS01117">
    <property type="entry name" value="HTH_MARR_1"/>
    <property type="match status" value="1"/>
</dbReference>
<evidence type="ECO:0000313" key="6">
    <source>
        <dbReference type="Proteomes" id="UP001596620"/>
    </source>
</evidence>
<evidence type="ECO:0000256" key="1">
    <source>
        <dbReference type="ARBA" id="ARBA00023015"/>
    </source>
</evidence>
<comment type="caution">
    <text evidence="5">The sequence shown here is derived from an EMBL/GenBank/DDBJ whole genome shotgun (WGS) entry which is preliminary data.</text>
</comment>
<dbReference type="PROSITE" id="PS50995">
    <property type="entry name" value="HTH_MARR_2"/>
    <property type="match status" value="1"/>
</dbReference>
<dbReference type="RefSeq" id="WP_382358242.1">
    <property type="nucleotide sequence ID" value="NZ_JBHTGR010000010.1"/>
</dbReference>
<evidence type="ECO:0000259" key="4">
    <source>
        <dbReference type="PROSITE" id="PS50995"/>
    </source>
</evidence>
<dbReference type="InterPro" id="IPR000835">
    <property type="entry name" value="HTH_MarR-typ"/>
</dbReference>
<dbReference type="PRINTS" id="PR00598">
    <property type="entry name" value="HTHMARR"/>
</dbReference>
<keyword evidence="1" id="KW-0805">Transcription regulation</keyword>
<dbReference type="Proteomes" id="UP001596620">
    <property type="component" value="Unassembled WGS sequence"/>
</dbReference>
<name>A0ABW2UUS5_9BACI</name>
<dbReference type="InterPro" id="IPR023187">
    <property type="entry name" value="Tscrpt_reg_MarR-type_CS"/>
</dbReference>